<dbReference type="PANTHER" id="PTHR11864">
    <property type="entry name" value="PRE-MRNA-PROCESSING PROTEIN PRP40"/>
    <property type="match status" value="1"/>
</dbReference>
<organism evidence="3 4">
    <name type="scientific">Allacma fusca</name>
    <dbReference type="NCBI Taxonomy" id="39272"/>
    <lineage>
        <taxon>Eukaryota</taxon>
        <taxon>Metazoa</taxon>
        <taxon>Ecdysozoa</taxon>
        <taxon>Arthropoda</taxon>
        <taxon>Hexapoda</taxon>
        <taxon>Collembola</taxon>
        <taxon>Symphypleona</taxon>
        <taxon>Sminthuridae</taxon>
        <taxon>Allacma</taxon>
    </lineage>
</organism>
<sequence length="68" mass="8086">SYYYNTVTKQSSWEKPDDLKSPSEKLLSQCPWKEFTSDQGKTYYHNVNTKESRWTVPPELEEIRAKIV</sequence>
<dbReference type="PROSITE" id="PS50020">
    <property type="entry name" value="WW_DOMAIN_2"/>
    <property type="match status" value="2"/>
</dbReference>
<dbReference type="AlphaFoldDB" id="A0A8J2JAH9"/>
<feature type="non-terminal residue" evidence="3">
    <location>
        <position position="68"/>
    </location>
</feature>
<dbReference type="OrthoDB" id="187617at2759"/>
<evidence type="ECO:0000313" key="3">
    <source>
        <dbReference type="EMBL" id="CAG7631545.1"/>
    </source>
</evidence>
<accession>A0A8J2JAH9</accession>
<dbReference type="InterPro" id="IPR001202">
    <property type="entry name" value="WW_dom"/>
</dbReference>
<dbReference type="GO" id="GO:0045292">
    <property type="term" value="P:mRNA cis splicing, via spliceosome"/>
    <property type="evidence" value="ECO:0007669"/>
    <property type="project" value="InterPro"/>
</dbReference>
<feature type="non-terminal residue" evidence="3">
    <location>
        <position position="1"/>
    </location>
</feature>
<evidence type="ECO:0000256" key="1">
    <source>
        <dbReference type="SAM" id="MobiDB-lite"/>
    </source>
</evidence>
<dbReference type="GO" id="GO:0071004">
    <property type="term" value="C:U2-type prespliceosome"/>
    <property type="evidence" value="ECO:0007669"/>
    <property type="project" value="TreeGrafter"/>
</dbReference>
<dbReference type="PANTHER" id="PTHR11864:SF0">
    <property type="entry name" value="PRP40 PRE-MRNA PROCESSING FACTOR 40 HOMOLOG A (YEAST)"/>
    <property type="match status" value="1"/>
</dbReference>
<evidence type="ECO:0000259" key="2">
    <source>
        <dbReference type="PROSITE" id="PS50020"/>
    </source>
</evidence>
<name>A0A8J2JAH9_9HEXA</name>
<dbReference type="PROSITE" id="PS01159">
    <property type="entry name" value="WW_DOMAIN_1"/>
    <property type="match status" value="1"/>
</dbReference>
<feature type="region of interest" description="Disordered" evidence="1">
    <location>
        <begin position="1"/>
        <end position="20"/>
    </location>
</feature>
<dbReference type="EMBL" id="CAJVCH010000313">
    <property type="protein sequence ID" value="CAG7631545.1"/>
    <property type="molecule type" value="Genomic_DNA"/>
</dbReference>
<feature type="compositionally biased region" description="Polar residues" evidence="1">
    <location>
        <begin position="1"/>
        <end position="11"/>
    </location>
</feature>
<dbReference type="SMART" id="SM00456">
    <property type="entry name" value="WW"/>
    <property type="match status" value="1"/>
</dbReference>
<dbReference type="GO" id="GO:0005685">
    <property type="term" value="C:U1 snRNP"/>
    <property type="evidence" value="ECO:0007669"/>
    <property type="project" value="TreeGrafter"/>
</dbReference>
<protein>
    <recommendedName>
        <fullName evidence="2">WW domain-containing protein</fullName>
    </recommendedName>
</protein>
<dbReference type="Proteomes" id="UP000708208">
    <property type="component" value="Unassembled WGS sequence"/>
</dbReference>
<proteinExistence type="predicted"/>
<dbReference type="InterPro" id="IPR039726">
    <property type="entry name" value="Prp40-like"/>
</dbReference>
<keyword evidence="4" id="KW-1185">Reference proteome</keyword>
<reference evidence="3" key="1">
    <citation type="submission" date="2021-06" db="EMBL/GenBank/DDBJ databases">
        <authorList>
            <person name="Hodson N. C."/>
            <person name="Mongue J. A."/>
            <person name="Jaron S. K."/>
        </authorList>
    </citation>
    <scope>NUCLEOTIDE SEQUENCE</scope>
</reference>
<evidence type="ECO:0000313" key="4">
    <source>
        <dbReference type="Proteomes" id="UP000708208"/>
    </source>
</evidence>
<feature type="domain" description="WW" evidence="2">
    <location>
        <begin position="31"/>
        <end position="59"/>
    </location>
</feature>
<dbReference type="GO" id="GO:0003723">
    <property type="term" value="F:RNA binding"/>
    <property type="evidence" value="ECO:0007669"/>
    <property type="project" value="TreeGrafter"/>
</dbReference>
<comment type="caution">
    <text evidence="3">The sequence shown here is derived from an EMBL/GenBank/DDBJ whole genome shotgun (WGS) entry which is preliminary data.</text>
</comment>
<dbReference type="Pfam" id="PF00397">
    <property type="entry name" value="WW"/>
    <property type="match status" value="1"/>
</dbReference>
<dbReference type="CDD" id="cd00201">
    <property type="entry name" value="WW"/>
    <property type="match status" value="1"/>
</dbReference>
<feature type="domain" description="WW" evidence="2">
    <location>
        <begin position="1"/>
        <end position="18"/>
    </location>
</feature>
<gene>
    <name evidence="3" type="ORF">AFUS01_LOCUS121</name>
</gene>